<keyword evidence="3 7" id="KW-0547">Nucleotide-binding</keyword>
<feature type="binding site" evidence="7">
    <location>
        <position position="126"/>
    </location>
    <ligand>
        <name>Zn(2+)</name>
        <dbReference type="ChEBI" id="CHEBI:29105"/>
    </ligand>
</feature>
<feature type="short sequence motif" description="'KMSKS' region" evidence="7">
    <location>
        <begin position="232"/>
        <end position="236"/>
    </location>
</feature>
<feature type="domain" description="Glutamyl/glutaminyl-tRNA synthetase class Ib catalytic" evidence="9">
    <location>
        <begin position="14"/>
        <end position="240"/>
    </location>
</feature>
<dbReference type="GO" id="GO:0006424">
    <property type="term" value="P:glutamyl-tRNA aminoacylation"/>
    <property type="evidence" value="ECO:0007669"/>
    <property type="project" value="InterPro"/>
</dbReference>
<evidence type="ECO:0000256" key="1">
    <source>
        <dbReference type="ARBA" id="ARBA00022598"/>
    </source>
</evidence>
<dbReference type="NCBIfam" id="NF004314">
    <property type="entry name" value="PRK05710.1-3"/>
    <property type="match status" value="1"/>
</dbReference>
<sequence>MISPAQTPRQPNYRGRFAPSPSGPLHFGSLLAAVGSYLDAKAHHGQWLVRIEDIDPPREVAGASDEILRALEAFGLHWDEEIRYQSSRLNDFQSAIDMLLSNQAAYYCDCTRKRIKAIGGLYDGHCRDRQLSANQCAVRYRYDNAIEHFEDLRLGTQTSIPAQDFVIKRRDGLIAYQLAVVLDDIDQSITHIVRGVDLLETTSCQLALYRQFNQPAGQYLHLPMAVDAHGNKLSKQNHAPAINWRQPQQQLWQAIESLNLKPPAALQNEAVATQLSWAVDHWDRRLLAKNNQVLT</sequence>
<dbReference type="PANTHER" id="PTHR43311">
    <property type="entry name" value="GLUTAMATE--TRNA LIGASE"/>
    <property type="match status" value="1"/>
</dbReference>
<dbReference type="InterPro" id="IPR020058">
    <property type="entry name" value="Glu/Gln-tRNA-synth_Ib_cat-dom"/>
</dbReference>
<dbReference type="GO" id="GO:0004818">
    <property type="term" value="F:glutamate-tRNA ligase activity"/>
    <property type="evidence" value="ECO:0007669"/>
    <property type="project" value="TreeGrafter"/>
</dbReference>
<feature type="short sequence motif" description="'HIGH' region" evidence="7">
    <location>
        <begin position="19"/>
        <end position="29"/>
    </location>
</feature>
<evidence type="ECO:0000256" key="7">
    <source>
        <dbReference type="HAMAP-Rule" id="MF_01428"/>
    </source>
</evidence>
<protein>
    <recommendedName>
        <fullName evidence="7">Glutamyl-Q tRNA(Asp) synthetase</fullName>
        <shortName evidence="7">Glu-Q-RSs</shortName>
        <ecNumber evidence="7">6.1.1.-</ecNumber>
    </recommendedName>
</protein>
<organism evidence="10 11">
    <name type="scientific">Neiella marina</name>
    <dbReference type="NCBI Taxonomy" id="508461"/>
    <lineage>
        <taxon>Bacteria</taxon>
        <taxon>Pseudomonadati</taxon>
        <taxon>Pseudomonadota</taxon>
        <taxon>Gammaproteobacteria</taxon>
        <taxon>Alteromonadales</taxon>
        <taxon>Echinimonadaceae</taxon>
        <taxon>Neiella</taxon>
    </lineage>
</organism>
<feature type="binding site" evidence="7">
    <location>
        <position position="110"/>
    </location>
    <ligand>
        <name>Zn(2+)</name>
        <dbReference type="ChEBI" id="CHEBI:29105"/>
    </ligand>
</feature>
<keyword evidence="11" id="KW-1185">Reference proteome</keyword>
<dbReference type="OrthoDB" id="9807503at2"/>
<name>A0A8J2XP59_9GAMM</name>
<keyword evidence="8" id="KW-0648">Protein biosynthesis</keyword>
<feature type="binding site" evidence="7">
    <location>
        <position position="52"/>
    </location>
    <ligand>
        <name>L-glutamate</name>
        <dbReference type="ChEBI" id="CHEBI:29985"/>
    </ligand>
</feature>
<dbReference type="InterPro" id="IPR049940">
    <property type="entry name" value="GluQ/Sye"/>
</dbReference>
<feature type="binding site" evidence="7">
    <location>
        <position position="176"/>
    </location>
    <ligand>
        <name>L-glutamate</name>
        <dbReference type="ChEBI" id="CHEBI:29985"/>
    </ligand>
</feature>
<dbReference type="HAMAP" id="MF_01428">
    <property type="entry name" value="Glu_Q_tRNA_synth"/>
    <property type="match status" value="1"/>
</dbReference>
<dbReference type="Proteomes" id="UP000619743">
    <property type="component" value="Unassembled WGS sequence"/>
</dbReference>
<keyword evidence="2 7" id="KW-0479">Metal-binding</keyword>
<feature type="binding site" evidence="7">
    <location>
        <begin position="16"/>
        <end position="20"/>
    </location>
    <ligand>
        <name>L-glutamate</name>
        <dbReference type="ChEBI" id="CHEBI:29985"/>
    </ligand>
</feature>
<evidence type="ECO:0000259" key="9">
    <source>
        <dbReference type="Pfam" id="PF00749"/>
    </source>
</evidence>
<dbReference type="EMBL" id="BMDX01000006">
    <property type="protein sequence ID" value="GGA74210.1"/>
    <property type="molecule type" value="Genomic_DNA"/>
</dbReference>
<dbReference type="InterPro" id="IPR000924">
    <property type="entry name" value="Glu/Gln-tRNA-synth"/>
</dbReference>
<accession>A0A8J2XP59</accession>
<feature type="binding site" evidence="7">
    <location>
        <position position="122"/>
    </location>
    <ligand>
        <name>Zn(2+)</name>
        <dbReference type="ChEBI" id="CHEBI:29105"/>
    </ligand>
</feature>
<dbReference type="NCBIfam" id="TIGR03838">
    <property type="entry name" value="queuosine_YadB"/>
    <property type="match status" value="1"/>
</dbReference>
<dbReference type="AlphaFoldDB" id="A0A8J2XP59"/>
<keyword evidence="4 7" id="KW-0862">Zinc</keyword>
<evidence type="ECO:0000256" key="5">
    <source>
        <dbReference type="ARBA" id="ARBA00022840"/>
    </source>
</evidence>
<evidence type="ECO:0000256" key="6">
    <source>
        <dbReference type="ARBA" id="ARBA00023146"/>
    </source>
</evidence>
<comment type="cofactor">
    <cofactor evidence="7">
        <name>Zn(2+)</name>
        <dbReference type="ChEBI" id="CHEBI:29105"/>
    </cofactor>
    <text evidence="7">Binds 1 zinc ion per subunit.</text>
</comment>
<dbReference type="GO" id="GO:0005829">
    <property type="term" value="C:cytosol"/>
    <property type="evidence" value="ECO:0007669"/>
    <property type="project" value="TreeGrafter"/>
</dbReference>
<evidence type="ECO:0000313" key="11">
    <source>
        <dbReference type="Proteomes" id="UP000619743"/>
    </source>
</evidence>
<comment type="caution">
    <text evidence="10">The sequence shown here is derived from an EMBL/GenBank/DDBJ whole genome shotgun (WGS) entry which is preliminary data.</text>
</comment>
<feature type="binding site" evidence="7">
    <location>
        <position position="194"/>
    </location>
    <ligand>
        <name>L-glutamate</name>
        <dbReference type="ChEBI" id="CHEBI:29985"/>
    </ligand>
</feature>
<evidence type="ECO:0000256" key="4">
    <source>
        <dbReference type="ARBA" id="ARBA00022833"/>
    </source>
</evidence>
<proteinExistence type="inferred from homology"/>
<dbReference type="InterPro" id="IPR022380">
    <property type="entry name" value="Glu-Q_tRNA(Asp)_Synthase"/>
</dbReference>
<dbReference type="GO" id="GO:0006400">
    <property type="term" value="P:tRNA modification"/>
    <property type="evidence" value="ECO:0007669"/>
    <property type="project" value="InterPro"/>
</dbReference>
<evidence type="ECO:0000256" key="3">
    <source>
        <dbReference type="ARBA" id="ARBA00022741"/>
    </source>
</evidence>
<keyword evidence="6 7" id="KW-0030">Aminoacyl-tRNA synthetase</keyword>
<dbReference type="PRINTS" id="PR00987">
    <property type="entry name" value="TRNASYNTHGLU"/>
</dbReference>
<dbReference type="Pfam" id="PF00749">
    <property type="entry name" value="tRNA-synt_1c"/>
    <property type="match status" value="1"/>
</dbReference>
<feature type="binding site" evidence="7">
    <location>
        <position position="108"/>
    </location>
    <ligand>
        <name>Zn(2+)</name>
        <dbReference type="ChEBI" id="CHEBI:29105"/>
    </ligand>
</feature>
<evidence type="ECO:0000256" key="8">
    <source>
        <dbReference type="RuleBase" id="RU363037"/>
    </source>
</evidence>
<dbReference type="GO" id="GO:0005524">
    <property type="term" value="F:ATP binding"/>
    <property type="evidence" value="ECO:0007669"/>
    <property type="project" value="UniProtKB-KW"/>
</dbReference>
<dbReference type="InterPro" id="IPR014729">
    <property type="entry name" value="Rossmann-like_a/b/a_fold"/>
</dbReference>
<keyword evidence="5 7" id="KW-0067">ATP-binding</keyword>
<dbReference type="RefSeq" id="WP_087505499.1">
    <property type="nucleotide sequence ID" value="NZ_BMDX01000006.1"/>
</dbReference>
<gene>
    <name evidence="7 10" type="primary">gluQ</name>
    <name evidence="10" type="ORF">GCM10011369_15050</name>
</gene>
<comment type="similarity">
    <text evidence="7">Belongs to the class-I aminoacyl-tRNA synthetase family. GluQ subfamily.</text>
</comment>
<dbReference type="GO" id="GO:0008270">
    <property type="term" value="F:zinc ion binding"/>
    <property type="evidence" value="ECO:0007669"/>
    <property type="project" value="UniProtKB-UniRule"/>
</dbReference>
<dbReference type="PANTHER" id="PTHR43311:SF1">
    <property type="entry name" value="GLUTAMYL-Q TRNA(ASP) SYNTHETASE"/>
    <property type="match status" value="1"/>
</dbReference>
<dbReference type="FunFam" id="3.40.50.620:FF:000093">
    <property type="entry name" value="Glutamyl-Q tRNA(Asp) synthetase"/>
    <property type="match status" value="1"/>
</dbReference>
<comment type="function">
    <text evidence="7">Catalyzes the tRNA-independent activation of glutamate in presence of ATP and the subsequent transfer of glutamate onto a tRNA(Asp). Glutamate is transferred on the 2-amino-5-(4,5-dihydroxy-2-cyclopenten-1-yl) moiety of the queuosine in the wobble position of the QUC anticodon.</text>
</comment>
<dbReference type="EC" id="6.1.1.-" evidence="7"/>
<evidence type="ECO:0000313" key="10">
    <source>
        <dbReference type="EMBL" id="GGA74210.1"/>
    </source>
</evidence>
<reference evidence="11" key="1">
    <citation type="journal article" date="2019" name="Int. J. Syst. Evol. Microbiol.">
        <title>The Global Catalogue of Microorganisms (GCM) 10K type strain sequencing project: providing services to taxonomists for standard genome sequencing and annotation.</title>
        <authorList>
            <consortium name="The Broad Institute Genomics Platform"/>
            <consortium name="The Broad Institute Genome Sequencing Center for Infectious Disease"/>
            <person name="Wu L."/>
            <person name="Ma J."/>
        </authorList>
    </citation>
    <scope>NUCLEOTIDE SEQUENCE [LARGE SCALE GENOMIC DNA]</scope>
    <source>
        <strain evidence="11">CGMCC 1.10130</strain>
    </source>
</reference>
<evidence type="ECO:0000256" key="2">
    <source>
        <dbReference type="ARBA" id="ARBA00022723"/>
    </source>
</evidence>
<dbReference type="SUPFAM" id="SSF52374">
    <property type="entry name" value="Nucleotidylyl transferase"/>
    <property type="match status" value="1"/>
</dbReference>
<keyword evidence="1 7" id="KW-0436">Ligase</keyword>
<dbReference type="Gene3D" id="3.40.50.620">
    <property type="entry name" value="HUPs"/>
    <property type="match status" value="1"/>
</dbReference>
<feature type="binding site" evidence="7">
    <location>
        <position position="235"/>
    </location>
    <ligand>
        <name>ATP</name>
        <dbReference type="ChEBI" id="CHEBI:30616"/>
    </ligand>
</feature>